<keyword evidence="4" id="KW-1185">Reference proteome</keyword>
<evidence type="ECO:0000313" key="3">
    <source>
        <dbReference type="EMBL" id="KYP65605.1"/>
    </source>
</evidence>
<organism evidence="3 4">
    <name type="scientific">Cajanus cajan</name>
    <name type="common">Pigeon pea</name>
    <name type="synonym">Cajanus indicus</name>
    <dbReference type="NCBI Taxonomy" id="3821"/>
    <lineage>
        <taxon>Eukaryota</taxon>
        <taxon>Viridiplantae</taxon>
        <taxon>Streptophyta</taxon>
        <taxon>Embryophyta</taxon>
        <taxon>Tracheophyta</taxon>
        <taxon>Spermatophyta</taxon>
        <taxon>Magnoliopsida</taxon>
        <taxon>eudicotyledons</taxon>
        <taxon>Gunneridae</taxon>
        <taxon>Pentapetalae</taxon>
        <taxon>rosids</taxon>
        <taxon>fabids</taxon>
        <taxon>Fabales</taxon>
        <taxon>Fabaceae</taxon>
        <taxon>Papilionoideae</taxon>
        <taxon>50 kb inversion clade</taxon>
        <taxon>NPAAA clade</taxon>
        <taxon>indigoferoid/millettioid clade</taxon>
        <taxon>Phaseoleae</taxon>
        <taxon>Cajanus</taxon>
    </lineage>
</organism>
<feature type="transmembrane region" description="Helical" evidence="2">
    <location>
        <begin position="30"/>
        <end position="53"/>
    </location>
</feature>
<dbReference type="Proteomes" id="UP000075243">
    <property type="component" value="Chromosome 6"/>
</dbReference>
<accession>A0A151TEY7</accession>
<sequence length="107" mass="11799">MANSLDFGSKSRHRKTPNSLQAPPCRRSRLVVADVVIFVAVITAFGFLLFPYAQFVASESVKIGVVVVNLIKEEVSVNLGCGQKGCGVPEVRGRRCKFKNFIFLRVI</sequence>
<name>A0A151TEY7_CAJCA</name>
<dbReference type="Gramene" id="C.cajan_11515.t">
    <property type="protein sequence ID" value="C.cajan_11515.t.cds1"/>
    <property type="gene ID" value="C.cajan_11515"/>
</dbReference>
<keyword evidence="2" id="KW-1133">Transmembrane helix</keyword>
<dbReference type="PANTHER" id="PTHR46996:SF4">
    <property type="entry name" value="RIBOSOMAL PROTEIN L34E SUPERFAMILY PROTEIN"/>
    <property type="match status" value="1"/>
</dbReference>
<evidence type="ECO:0000256" key="1">
    <source>
        <dbReference type="SAM" id="MobiDB-lite"/>
    </source>
</evidence>
<dbReference type="AlphaFoldDB" id="A0A151TEY7"/>
<dbReference type="PANTHER" id="PTHR46996">
    <property type="entry name" value="OS05G0488500 PROTEIN"/>
    <property type="match status" value="1"/>
</dbReference>
<dbReference type="EMBL" id="CM003608">
    <property type="protein sequence ID" value="KYP65605.1"/>
    <property type="molecule type" value="Genomic_DNA"/>
</dbReference>
<keyword evidence="2" id="KW-0812">Transmembrane</keyword>
<feature type="region of interest" description="Disordered" evidence="1">
    <location>
        <begin position="1"/>
        <end position="23"/>
    </location>
</feature>
<reference evidence="3 4" key="1">
    <citation type="journal article" date="2012" name="Nat. Biotechnol.">
        <title>Draft genome sequence of pigeonpea (Cajanus cajan), an orphan legume crop of resource-poor farmers.</title>
        <authorList>
            <person name="Varshney R.K."/>
            <person name="Chen W."/>
            <person name="Li Y."/>
            <person name="Bharti A.K."/>
            <person name="Saxena R.K."/>
            <person name="Schlueter J.A."/>
            <person name="Donoghue M.T."/>
            <person name="Azam S."/>
            <person name="Fan G."/>
            <person name="Whaley A.M."/>
            <person name="Farmer A.D."/>
            <person name="Sheridan J."/>
            <person name="Iwata A."/>
            <person name="Tuteja R."/>
            <person name="Penmetsa R.V."/>
            <person name="Wu W."/>
            <person name="Upadhyaya H.D."/>
            <person name="Yang S.P."/>
            <person name="Shah T."/>
            <person name="Saxena K.B."/>
            <person name="Michael T."/>
            <person name="McCombie W.R."/>
            <person name="Yang B."/>
            <person name="Zhang G."/>
            <person name="Yang H."/>
            <person name="Wang J."/>
            <person name="Spillane C."/>
            <person name="Cook D.R."/>
            <person name="May G.D."/>
            <person name="Xu X."/>
            <person name="Jackson S.A."/>
        </authorList>
    </citation>
    <scope>NUCLEOTIDE SEQUENCE [LARGE SCALE GENOMIC DNA]</scope>
    <source>
        <strain evidence="4">cv. Asha</strain>
    </source>
</reference>
<gene>
    <name evidence="3" type="ORF">KK1_011854</name>
</gene>
<proteinExistence type="predicted"/>
<evidence type="ECO:0000313" key="4">
    <source>
        <dbReference type="Proteomes" id="UP000075243"/>
    </source>
</evidence>
<protein>
    <submittedName>
        <fullName evidence="3">Uncharacterized protein</fullName>
    </submittedName>
</protein>
<keyword evidence="2" id="KW-0472">Membrane</keyword>
<evidence type="ECO:0000256" key="2">
    <source>
        <dbReference type="SAM" id="Phobius"/>
    </source>
</evidence>